<dbReference type="AlphaFoldDB" id="A0A6J6C003"/>
<dbReference type="SUPFAM" id="SSF55729">
    <property type="entry name" value="Acyl-CoA N-acyltransferases (Nat)"/>
    <property type="match status" value="1"/>
</dbReference>
<dbReference type="PANTHER" id="PTHR43072:SF23">
    <property type="entry name" value="UPF0039 PROTEIN C11D3.02C"/>
    <property type="match status" value="1"/>
</dbReference>
<protein>
    <submittedName>
        <fullName evidence="4">Unannotated protein</fullName>
    </submittedName>
</protein>
<organism evidence="4">
    <name type="scientific">freshwater metagenome</name>
    <dbReference type="NCBI Taxonomy" id="449393"/>
    <lineage>
        <taxon>unclassified sequences</taxon>
        <taxon>metagenomes</taxon>
        <taxon>ecological metagenomes</taxon>
    </lineage>
</organism>
<gene>
    <name evidence="4" type="ORF">UFOPK1433_00716</name>
    <name evidence="5" type="ORF">UFOPK1843_00581</name>
</gene>
<dbReference type="Gene3D" id="3.40.630.30">
    <property type="match status" value="1"/>
</dbReference>
<evidence type="ECO:0000256" key="2">
    <source>
        <dbReference type="ARBA" id="ARBA00023315"/>
    </source>
</evidence>
<dbReference type="InterPro" id="IPR000182">
    <property type="entry name" value="GNAT_dom"/>
</dbReference>
<reference evidence="4" key="1">
    <citation type="submission" date="2020-05" db="EMBL/GenBank/DDBJ databases">
        <authorList>
            <person name="Chiriac C."/>
            <person name="Salcher M."/>
            <person name="Ghai R."/>
            <person name="Kavagutti S V."/>
        </authorList>
    </citation>
    <scope>NUCLEOTIDE SEQUENCE</scope>
</reference>
<evidence type="ECO:0000256" key="1">
    <source>
        <dbReference type="ARBA" id="ARBA00022679"/>
    </source>
</evidence>
<feature type="domain" description="N-acetyltransferase" evidence="3">
    <location>
        <begin position="27"/>
        <end position="182"/>
    </location>
</feature>
<sequence>MALDSEARWRLVRKAKEQEPQQPEGEVTIRDVEAGDLLAIAEIYNFYVLNSVITFDIEEQTLTEWKSKLKYLQGLDMPFKVAVSPSNQLLGFGYFAPWRQKAAFRRTVEDTIYLKPSAIGKRIGTRLLDELLAAGKKSGIREVVAVISDRGAESSIALHQKFGFEEQGRLAKVGFKMNKWLGTIILQKHL</sequence>
<dbReference type="GO" id="GO:0016747">
    <property type="term" value="F:acyltransferase activity, transferring groups other than amino-acyl groups"/>
    <property type="evidence" value="ECO:0007669"/>
    <property type="project" value="InterPro"/>
</dbReference>
<keyword evidence="1" id="KW-0808">Transferase</keyword>
<evidence type="ECO:0000313" key="5">
    <source>
        <dbReference type="EMBL" id="CAB4607120.1"/>
    </source>
</evidence>
<keyword evidence="2" id="KW-0012">Acyltransferase</keyword>
<proteinExistence type="predicted"/>
<dbReference type="CDD" id="cd04301">
    <property type="entry name" value="NAT_SF"/>
    <property type="match status" value="1"/>
</dbReference>
<dbReference type="EMBL" id="CAEZUR010000037">
    <property type="protein sequence ID" value="CAB4607120.1"/>
    <property type="molecule type" value="Genomic_DNA"/>
</dbReference>
<dbReference type="InterPro" id="IPR016181">
    <property type="entry name" value="Acyl_CoA_acyltransferase"/>
</dbReference>
<dbReference type="PANTHER" id="PTHR43072">
    <property type="entry name" value="N-ACETYLTRANSFERASE"/>
    <property type="match status" value="1"/>
</dbReference>
<dbReference type="Pfam" id="PF13420">
    <property type="entry name" value="Acetyltransf_4"/>
    <property type="match status" value="1"/>
</dbReference>
<evidence type="ECO:0000259" key="3">
    <source>
        <dbReference type="PROSITE" id="PS51186"/>
    </source>
</evidence>
<accession>A0A6J6C003</accession>
<dbReference type="PROSITE" id="PS51186">
    <property type="entry name" value="GNAT"/>
    <property type="match status" value="1"/>
</dbReference>
<name>A0A6J6C003_9ZZZZ</name>
<evidence type="ECO:0000313" key="4">
    <source>
        <dbReference type="EMBL" id="CAB4544722.1"/>
    </source>
</evidence>
<dbReference type="EMBL" id="CAEZSN010000072">
    <property type="protein sequence ID" value="CAB4544722.1"/>
    <property type="molecule type" value="Genomic_DNA"/>
</dbReference>